<proteinExistence type="predicted"/>
<feature type="transmembrane region" description="Helical" evidence="1">
    <location>
        <begin position="50"/>
        <end position="68"/>
    </location>
</feature>
<evidence type="ECO:0000313" key="2">
    <source>
        <dbReference type="EMBL" id="PEJ29023.1"/>
    </source>
</evidence>
<dbReference type="Proteomes" id="UP000220106">
    <property type="component" value="Unassembled WGS sequence"/>
</dbReference>
<evidence type="ECO:0008006" key="4">
    <source>
        <dbReference type="Google" id="ProtNLM"/>
    </source>
</evidence>
<evidence type="ECO:0000256" key="1">
    <source>
        <dbReference type="SAM" id="Phobius"/>
    </source>
</evidence>
<reference evidence="2 3" key="1">
    <citation type="submission" date="2017-09" db="EMBL/GenBank/DDBJ databases">
        <title>Large-scale bioinformatics analysis of Bacillus genomes uncovers conserved roles of natural products in bacterial physiology.</title>
        <authorList>
            <consortium name="Agbiome Team Llc"/>
            <person name="Bleich R.M."/>
            <person name="Kirk G.J."/>
            <person name="Santa Maria K.C."/>
            <person name="Allen S.E."/>
            <person name="Farag S."/>
            <person name="Shank E.A."/>
            <person name="Bowers A."/>
        </authorList>
    </citation>
    <scope>NUCLEOTIDE SEQUENCE [LARGE SCALE GENOMIC DNA]</scope>
    <source>
        <strain evidence="2 3">AFS003229</strain>
    </source>
</reference>
<keyword evidence="1" id="KW-0472">Membrane</keyword>
<comment type="caution">
    <text evidence="2">The sequence shown here is derived from an EMBL/GenBank/DDBJ whole genome shotgun (WGS) entry which is preliminary data.</text>
</comment>
<dbReference type="InterPro" id="IPR025441">
    <property type="entry name" value="DUF4181"/>
</dbReference>
<feature type="transmembrane region" description="Helical" evidence="1">
    <location>
        <begin position="105"/>
        <end position="128"/>
    </location>
</feature>
<organism evidence="2 3">
    <name type="scientific">Peribacillus butanolivorans</name>
    <dbReference type="NCBI Taxonomy" id="421767"/>
    <lineage>
        <taxon>Bacteria</taxon>
        <taxon>Bacillati</taxon>
        <taxon>Bacillota</taxon>
        <taxon>Bacilli</taxon>
        <taxon>Bacillales</taxon>
        <taxon>Bacillaceae</taxon>
        <taxon>Peribacillus</taxon>
    </lineage>
</organism>
<dbReference type="EMBL" id="NUEQ01000063">
    <property type="protein sequence ID" value="PEJ29023.1"/>
    <property type="molecule type" value="Genomic_DNA"/>
</dbReference>
<feature type="transmembrane region" description="Helical" evidence="1">
    <location>
        <begin position="6"/>
        <end position="29"/>
    </location>
</feature>
<gene>
    <name evidence="2" type="ORF">CN689_22175</name>
</gene>
<keyword evidence="1" id="KW-0812">Transmembrane</keyword>
<protein>
    <recommendedName>
        <fullName evidence="4">DUF4181 domain-containing protein</fullName>
    </recommendedName>
</protein>
<name>A0AAX0RXH2_9BACI</name>
<sequence length="129" mass="14996">MDINGGFVVRFLVLIIVLIILGFLLEKIINKLLGVENKKISATSGKKVDRWGRGIILVIFLCTLPFVITKDTNVMKWYWILHLILLLGFQSILEWKYLKNSKQYVTTLIFLMLSVVIMYNTFSSIIWLE</sequence>
<feature type="transmembrane region" description="Helical" evidence="1">
    <location>
        <begin position="74"/>
        <end position="93"/>
    </location>
</feature>
<accession>A0AAX0RXH2</accession>
<dbReference type="Pfam" id="PF13789">
    <property type="entry name" value="DUF4181"/>
    <property type="match status" value="1"/>
</dbReference>
<keyword evidence="1" id="KW-1133">Transmembrane helix</keyword>
<dbReference type="AlphaFoldDB" id="A0AAX0RXH2"/>
<evidence type="ECO:0000313" key="3">
    <source>
        <dbReference type="Proteomes" id="UP000220106"/>
    </source>
</evidence>